<sequence>MLELLEFLLYSAVIPAITAVIVAITLRRLLPTTIGAGCSFAVGVAAGFFVGYALLPEWAPLVPERHWQWLPHLAFSAAFVGCVIGAGRWPAWSSGLLYCALGLLTAWLIVPSWVQPTRLGMIPLVTAYIAGISLFLVMLPARLRGRLFLFLLAACAASTALVVFIEVAKYGQVAVIVAPAIVACWVALLLQARLWPQPEANATESLAWATAALIPVYVLIAGGSAFVGAIEPTRPVYWLLAVPAAPLALWLFVVGPLARLTGIQAVLAQTFAVAVIPLVVVGISAMNAMATPVDSANEWSSSPPSPPSAVFVARG</sequence>
<feature type="transmembrane region" description="Helical" evidence="2">
    <location>
        <begin position="206"/>
        <end position="230"/>
    </location>
</feature>
<evidence type="ECO:0000256" key="1">
    <source>
        <dbReference type="SAM" id="MobiDB-lite"/>
    </source>
</evidence>
<keyword evidence="2" id="KW-1133">Transmembrane helix</keyword>
<name>A0A517YLQ6_9BACT</name>
<feature type="transmembrane region" description="Helical" evidence="2">
    <location>
        <begin position="173"/>
        <end position="194"/>
    </location>
</feature>
<dbReference type="Proteomes" id="UP000315017">
    <property type="component" value="Chromosome"/>
</dbReference>
<feature type="transmembrane region" description="Helical" evidence="2">
    <location>
        <begin position="96"/>
        <end position="114"/>
    </location>
</feature>
<reference evidence="3 4" key="1">
    <citation type="submission" date="2019-02" db="EMBL/GenBank/DDBJ databases">
        <title>Deep-cultivation of Planctomycetes and their phenomic and genomic characterization uncovers novel biology.</title>
        <authorList>
            <person name="Wiegand S."/>
            <person name="Jogler M."/>
            <person name="Boedeker C."/>
            <person name="Pinto D."/>
            <person name="Vollmers J."/>
            <person name="Rivas-Marin E."/>
            <person name="Kohn T."/>
            <person name="Peeters S.H."/>
            <person name="Heuer A."/>
            <person name="Rast P."/>
            <person name="Oberbeckmann S."/>
            <person name="Bunk B."/>
            <person name="Jeske O."/>
            <person name="Meyerdierks A."/>
            <person name="Storesund J.E."/>
            <person name="Kallscheuer N."/>
            <person name="Luecker S."/>
            <person name="Lage O.M."/>
            <person name="Pohl T."/>
            <person name="Merkel B.J."/>
            <person name="Hornburger P."/>
            <person name="Mueller R.-W."/>
            <person name="Bruemmer F."/>
            <person name="Labrenz M."/>
            <person name="Spormann A.M."/>
            <person name="Op den Camp H."/>
            <person name="Overmann J."/>
            <person name="Amann R."/>
            <person name="Jetten M.S.M."/>
            <person name="Mascher T."/>
            <person name="Medema M.H."/>
            <person name="Devos D.P."/>
            <person name="Kaster A.-K."/>
            <person name="Ovreas L."/>
            <person name="Rohde M."/>
            <person name="Galperin M.Y."/>
            <person name="Jogler C."/>
        </authorList>
    </citation>
    <scope>NUCLEOTIDE SEQUENCE [LARGE SCALE GENOMIC DNA]</scope>
    <source>
        <strain evidence="3 4">ETA_A8</strain>
    </source>
</reference>
<keyword evidence="2" id="KW-0812">Transmembrane</keyword>
<organism evidence="3 4">
    <name type="scientific">Anatilimnocola aggregata</name>
    <dbReference type="NCBI Taxonomy" id="2528021"/>
    <lineage>
        <taxon>Bacteria</taxon>
        <taxon>Pseudomonadati</taxon>
        <taxon>Planctomycetota</taxon>
        <taxon>Planctomycetia</taxon>
        <taxon>Pirellulales</taxon>
        <taxon>Pirellulaceae</taxon>
        <taxon>Anatilimnocola</taxon>
    </lineage>
</organism>
<evidence type="ECO:0000256" key="2">
    <source>
        <dbReference type="SAM" id="Phobius"/>
    </source>
</evidence>
<feature type="transmembrane region" description="Helical" evidence="2">
    <location>
        <begin position="147"/>
        <end position="167"/>
    </location>
</feature>
<feature type="transmembrane region" description="Helical" evidence="2">
    <location>
        <begin position="236"/>
        <end position="258"/>
    </location>
</feature>
<protein>
    <submittedName>
        <fullName evidence="3">Uncharacterized protein</fullName>
    </submittedName>
</protein>
<feature type="transmembrane region" description="Helical" evidence="2">
    <location>
        <begin position="270"/>
        <end position="290"/>
    </location>
</feature>
<feature type="region of interest" description="Disordered" evidence="1">
    <location>
        <begin position="295"/>
        <end position="315"/>
    </location>
</feature>
<feature type="transmembrane region" description="Helical" evidence="2">
    <location>
        <begin position="33"/>
        <end position="55"/>
    </location>
</feature>
<accession>A0A517YLQ6</accession>
<dbReference type="EMBL" id="CP036274">
    <property type="protein sequence ID" value="QDU31159.1"/>
    <property type="molecule type" value="Genomic_DNA"/>
</dbReference>
<gene>
    <name evidence="3" type="ORF">ETAA8_63120</name>
</gene>
<dbReference type="AlphaFoldDB" id="A0A517YLQ6"/>
<keyword evidence="4" id="KW-1185">Reference proteome</keyword>
<feature type="transmembrane region" description="Helical" evidence="2">
    <location>
        <begin position="120"/>
        <end position="140"/>
    </location>
</feature>
<proteinExistence type="predicted"/>
<evidence type="ECO:0000313" key="4">
    <source>
        <dbReference type="Proteomes" id="UP000315017"/>
    </source>
</evidence>
<feature type="transmembrane region" description="Helical" evidence="2">
    <location>
        <begin position="7"/>
        <end position="26"/>
    </location>
</feature>
<feature type="transmembrane region" description="Helical" evidence="2">
    <location>
        <begin position="67"/>
        <end position="89"/>
    </location>
</feature>
<dbReference type="RefSeq" id="WP_145097825.1">
    <property type="nucleotide sequence ID" value="NZ_CP036274.1"/>
</dbReference>
<evidence type="ECO:0000313" key="3">
    <source>
        <dbReference type="EMBL" id="QDU31159.1"/>
    </source>
</evidence>
<keyword evidence="2" id="KW-0472">Membrane</keyword>
<dbReference type="KEGG" id="aagg:ETAA8_63120"/>